<evidence type="ECO:0000313" key="3">
    <source>
        <dbReference type="Proteomes" id="UP001501358"/>
    </source>
</evidence>
<gene>
    <name evidence="2" type="ORF">GCM10010406_31930</name>
</gene>
<reference evidence="2 3" key="1">
    <citation type="journal article" date="2019" name="Int. J. Syst. Evol. Microbiol.">
        <title>The Global Catalogue of Microorganisms (GCM) 10K type strain sequencing project: providing services to taxonomists for standard genome sequencing and annotation.</title>
        <authorList>
            <consortium name="The Broad Institute Genomics Platform"/>
            <consortium name="The Broad Institute Genome Sequencing Center for Infectious Disease"/>
            <person name="Wu L."/>
            <person name="Ma J."/>
        </authorList>
    </citation>
    <scope>NUCLEOTIDE SEQUENCE [LARGE SCALE GENOMIC DNA]</scope>
    <source>
        <strain evidence="2 3">JCM 6307</strain>
    </source>
</reference>
<protein>
    <submittedName>
        <fullName evidence="2">Uncharacterized protein</fullName>
    </submittedName>
</protein>
<feature type="compositionally biased region" description="Low complexity" evidence="1">
    <location>
        <begin position="27"/>
        <end position="36"/>
    </location>
</feature>
<proteinExistence type="predicted"/>
<accession>A0ABN3M2A8</accession>
<feature type="compositionally biased region" description="Polar residues" evidence="1">
    <location>
        <begin position="1"/>
        <end position="10"/>
    </location>
</feature>
<evidence type="ECO:0000256" key="1">
    <source>
        <dbReference type="SAM" id="MobiDB-lite"/>
    </source>
</evidence>
<keyword evidence="3" id="KW-1185">Reference proteome</keyword>
<dbReference type="EMBL" id="BAAATA010000017">
    <property type="protein sequence ID" value="GAA2493473.1"/>
    <property type="molecule type" value="Genomic_DNA"/>
</dbReference>
<organism evidence="2 3">
    <name type="scientific">Streptomyces thermolineatus</name>
    <dbReference type="NCBI Taxonomy" id="44033"/>
    <lineage>
        <taxon>Bacteria</taxon>
        <taxon>Bacillati</taxon>
        <taxon>Actinomycetota</taxon>
        <taxon>Actinomycetes</taxon>
        <taxon>Kitasatosporales</taxon>
        <taxon>Streptomycetaceae</taxon>
        <taxon>Streptomyces</taxon>
    </lineage>
</organism>
<evidence type="ECO:0000313" key="2">
    <source>
        <dbReference type="EMBL" id="GAA2493473.1"/>
    </source>
</evidence>
<comment type="caution">
    <text evidence="2">The sequence shown here is derived from an EMBL/GenBank/DDBJ whole genome shotgun (WGS) entry which is preliminary data.</text>
</comment>
<dbReference type="Proteomes" id="UP001501358">
    <property type="component" value="Unassembled WGS sequence"/>
</dbReference>
<name>A0ABN3M2A8_9ACTN</name>
<feature type="region of interest" description="Disordered" evidence="1">
    <location>
        <begin position="1"/>
        <end position="36"/>
    </location>
</feature>
<sequence length="148" mass="15610">MSASHSTLSGMSRKRRSRPVPAPAPALAPESVSASAPESALTPDVASMVGLITAGAVDAHLPLLTRTIQQRHRQVREKDAQRAMAAVLLGARVRINRTAVPQYLRGTTGTVTGFTGRKVEILLDRSHGRCGSCLVRVGPLSVDVLDPG</sequence>